<evidence type="ECO:0000259" key="5">
    <source>
        <dbReference type="PROSITE" id="PS50893"/>
    </source>
</evidence>
<dbReference type="SMART" id="SM00382">
    <property type="entry name" value="AAA"/>
    <property type="match status" value="1"/>
</dbReference>
<dbReference type="GO" id="GO:0016887">
    <property type="term" value="F:ATP hydrolysis activity"/>
    <property type="evidence" value="ECO:0007669"/>
    <property type="project" value="InterPro"/>
</dbReference>
<evidence type="ECO:0000313" key="6">
    <source>
        <dbReference type="EMBL" id="GBC61033.1"/>
    </source>
</evidence>
<organism evidence="6 7">
    <name type="scientific">Desulfonema ishimotonii</name>
    <dbReference type="NCBI Taxonomy" id="45657"/>
    <lineage>
        <taxon>Bacteria</taxon>
        <taxon>Pseudomonadati</taxon>
        <taxon>Thermodesulfobacteriota</taxon>
        <taxon>Desulfobacteria</taxon>
        <taxon>Desulfobacterales</taxon>
        <taxon>Desulfococcaceae</taxon>
        <taxon>Desulfonema</taxon>
    </lineage>
</organism>
<dbReference type="InterPro" id="IPR017871">
    <property type="entry name" value="ABC_transporter-like_CS"/>
</dbReference>
<keyword evidence="3" id="KW-0547">Nucleotide-binding</keyword>
<comment type="caution">
    <text evidence="6">The sequence shown here is derived from an EMBL/GenBank/DDBJ whole genome shotgun (WGS) entry which is preliminary data.</text>
</comment>
<dbReference type="OrthoDB" id="9809450at2"/>
<comment type="similarity">
    <text evidence="1">Belongs to the ABC transporter superfamily.</text>
</comment>
<dbReference type="InterPro" id="IPR027417">
    <property type="entry name" value="P-loop_NTPase"/>
</dbReference>
<feature type="domain" description="ABC transporter" evidence="5">
    <location>
        <begin position="7"/>
        <end position="237"/>
    </location>
</feature>
<evidence type="ECO:0000256" key="1">
    <source>
        <dbReference type="ARBA" id="ARBA00005417"/>
    </source>
</evidence>
<reference evidence="7" key="1">
    <citation type="submission" date="2017-11" db="EMBL/GenBank/DDBJ databases">
        <authorList>
            <person name="Watanabe M."/>
            <person name="Kojima H."/>
        </authorList>
    </citation>
    <scope>NUCLEOTIDE SEQUENCE [LARGE SCALE GENOMIC DNA]</scope>
    <source>
        <strain evidence="7">Tokyo 01</strain>
    </source>
</reference>
<dbReference type="PANTHER" id="PTHR42734">
    <property type="entry name" value="METAL TRANSPORT SYSTEM ATP-BINDING PROTEIN TM_0124-RELATED"/>
    <property type="match status" value="1"/>
</dbReference>
<evidence type="ECO:0000256" key="2">
    <source>
        <dbReference type="ARBA" id="ARBA00022448"/>
    </source>
</evidence>
<dbReference type="RefSeq" id="WP_124328371.1">
    <property type="nucleotide sequence ID" value="NZ_BEXT01000001.1"/>
</dbReference>
<dbReference type="InterPro" id="IPR050153">
    <property type="entry name" value="Metal_Ion_Import_ABC"/>
</dbReference>
<dbReference type="EMBL" id="BEXT01000001">
    <property type="protein sequence ID" value="GBC61033.1"/>
    <property type="molecule type" value="Genomic_DNA"/>
</dbReference>
<keyword evidence="4 6" id="KW-0067">ATP-binding</keyword>
<name>A0A401FVQ6_9BACT</name>
<dbReference type="SUPFAM" id="SSF52540">
    <property type="entry name" value="P-loop containing nucleoside triphosphate hydrolases"/>
    <property type="match status" value="1"/>
</dbReference>
<dbReference type="AlphaFoldDB" id="A0A401FVQ6"/>
<evidence type="ECO:0000256" key="3">
    <source>
        <dbReference type="ARBA" id="ARBA00022741"/>
    </source>
</evidence>
<protein>
    <submittedName>
        <fullName evidence="6">ABC transporter ATP-binding protein</fullName>
    </submittedName>
</protein>
<dbReference type="PANTHER" id="PTHR42734:SF17">
    <property type="entry name" value="METAL TRANSPORT SYSTEM ATP-BINDING PROTEIN TM_0124-RELATED"/>
    <property type="match status" value="1"/>
</dbReference>
<proteinExistence type="inferred from homology"/>
<dbReference type="GO" id="GO:0005524">
    <property type="term" value="F:ATP binding"/>
    <property type="evidence" value="ECO:0007669"/>
    <property type="project" value="UniProtKB-KW"/>
</dbReference>
<gene>
    <name evidence="6" type="ORF">DENIS_1993</name>
</gene>
<dbReference type="InterPro" id="IPR003593">
    <property type="entry name" value="AAA+_ATPase"/>
</dbReference>
<evidence type="ECO:0000256" key="4">
    <source>
        <dbReference type="ARBA" id="ARBA00022840"/>
    </source>
</evidence>
<dbReference type="FunFam" id="3.40.50.300:FF:000134">
    <property type="entry name" value="Iron-enterobactin ABC transporter ATP-binding protein"/>
    <property type="match status" value="1"/>
</dbReference>
<evidence type="ECO:0000313" key="7">
    <source>
        <dbReference type="Proteomes" id="UP000288096"/>
    </source>
</evidence>
<dbReference type="Pfam" id="PF00005">
    <property type="entry name" value="ABC_tran"/>
    <property type="match status" value="1"/>
</dbReference>
<dbReference type="PROSITE" id="PS50893">
    <property type="entry name" value="ABC_TRANSPORTER_2"/>
    <property type="match status" value="1"/>
</dbReference>
<sequence>MDTSPVLEIRDLSFSYTGQPVLENVSLTLSKGNYTALIGPNGGGKTTLLKLMAGLLKPSRGTVRVLGLPPRQAAGRIGYVPQEIGINKSFPVSVTDVVLMGRLRSFRGWSRYSKADRMAVRRVLERMGMWEYRNRRIAALSGGQRQRVFIARALVSDPEILFLDEPTASVDAAHQSEFFKLLKELNRTMTIIIVNHDLMVISSQVKSVACVNRRVHYHGKAEITDDMMQMYQCPVELVAHGIPHRVLNIHQD</sequence>
<keyword evidence="7" id="KW-1185">Reference proteome</keyword>
<reference evidence="7" key="2">
    <citation type="submission" date="2019-01" db="EMBL/GenBank/DDBJ databases">
        <title>Genome sequence of Desulfonema ishimotonii strain Tokyo 01.</title>
        <authorList>
            <person name="Fukui M."/>
        </authorList>
    </citation>
    <scope>NUCLEOTIDE SEQUENCE [LARGE SCALE GENOMIC DNA]</scope>
    <source>
        <strain evidence="7">Tokyo 01</strain>
    </source>
</reference>
<keyword evidence="2" id="KW-0813">Transport</keyword>
<dbReference type="CDD" id="cd03235">
    <property type="entry name" value="ABC_Metallic_Cations"/>
    <property type="match status" value="1"/>
</dbReference>
<dbReference type="InterPro" id="IPR003439">
    <property type="entry name" value="ABC_transporter-like_ATP-bd"/>
</dbReference>
<accession>A0A401FVQ6</accession>
<dbReference type="Gene3D" id="3.40.50.300">
    <property type="entry name" value="P-loop containing nucleotide triphosphate hydrolases"/>
    <property type="match status" value="1"/>
</dbReference>
<dbReference type="Proteomes" id="UP000288096">
    <property type="component" value="Unassembled WGS sequence"/>
</dbReference>
<dbReference type="PROSITE" id="PS00211">
    <property type="entry name" value="ABC_TRANSPORTER_1"/>
    <property type="match status" value="1"/>
</dbReference>